<dbReference type="OrthoDB" id="1747274at2759"/>
<gene>
    <name evidence="2" type="ORF">MNEG_9879</name>
</gene>
<accession>A0A0D2M3C7</accession>
<dbReference type="Gene3D" id="3.30.1490.100">
    <property type="entry name" value="DNA polymerase, Y-family, little finger domain"/>
    <property type="match status" value="1"/>
</dbReference>
<evidence type="ECO:0000259" key="1">
    <source>
        <dbReference type="Pfam" id="PF11799"/>
    </source>
</evidence>
<dbReference type="InterPro" id="IPR017961">
    <property type="entry name" value="DNA_pol_Y-fam_little_finger"/>
</dbReference>
<dbReference type="Pfam" id="PF11799">
    <property type="entry name" value="IMS_C"/>
    <property type="match status" value="1"/>
</dbReference>
<dbReference type="Proteomes" id="UP000054498">
    <property type="component" value="Unassembled WGS sequence"/>
</dbReference>
<keyword evidence="3" id="KW-1185">Reference proteome</keyword>
<dbReference type="RefSeq" id="XP_013897099.1">
    <property type="nucleotide sequence ID" value="XM_014041645.1"/>
</dbReference>
<dbReference type="KEGG" id="mng:MNEG_9879"/>
<organism evidence="2 3">
    <name type="scientific">Monoraphidium neglectum</name>
    <dbReference type="NCBI Taxonomy" id="145388"/>
    <lineage>
        <taxon>Eukaryota</taxon>
        <taxon>Viridiplantae</taxon>
        <taxon>Chlorophyta</taxon>
        <taxon>core chlorophytes</taxon>
        <taxon>Chlorophyceae</taxon>
        <taxon>CS clade</taxon>
        <taxon>Sphaeropleales</taxon>
        <taxon>Selenastraceae</taxon>
        <taxon>Monoraphidium</taxon>
    </lineage>
</organism>
<protein>
    <recommendedName>
        <fullName evidence="1">DNA polymerase Y-family little finger domain-containing protein</fullName>
    </recommendedName>
</protein>
<reference evidence="2 3" key="1">
    <citation type="journal article" date="2013" name="BMC Genomics">
        <title>Reconstruction of the lipid metabolism for the microalga Monoraphidium neglectum from its genome sequence reveals characteristics suitable for biofuel production.</title>
        <authorList>
            <person name="Bogen C."/>
            <person name="Al-Dilaimi A."/>
            <person name="Albersmeier A."/>
            <person name="Wichmann J."/>
            <person name="Grundmann M."/>
            <person name="Rupp O."/>
            <person name="Lauersen K.J."/>
            <person name="Blifernez-Klassen O."/>
            <person name="Kalinowski J."/>
            <person name="Goesmann A."/>
            <person name="Mussgnug J.H."/>
            <person name="Kruse O."/>
        </authorList>
    </citation>
    <scope>NUCLEOTIDE SEQUENCE [LARGE SCALE GENOMIC DNA]</scope>
    <source>
        <strain evidence="2 3">SAG 48.87</strain>
    </source>
</reference>
<dbReference type="GO" id="GO:0003684">
    <property type="term" value="F:damaged DNA binding"/>
    <property type="evidence" value="ECO:0007669"/>
    <property type="project" value="InterPro"/>
</dbReference>
<dbReference type="EMBL" id="KK102319">
    <property type="protein sequence ID" value="KIY98079.1"/>
    <property type="molecule type" value="Genomic_DNA"/>
</dbReference>
<dbReference type="InterPro" id="IPR036775">
    <property type="entry name" value="DNA_pol_Y-fam_lit_finger_sf"/>
</dbReference>
<feature type="domain" description="DNA polymerase Y-family little finger" evidence="1">
    <location>
        <begin position="7"/>
        <end position="48"/>
    </location>
</feature>
<dbReference type="GO" id="GO:0006281">
    <property type="term" value="P:DNA repair"/>
    <property type="evidence" value="ECO:0007669"/>
    <property type="project" value="InterPro"/>
</dbReference>
<dbReference type="GeneID" id="25742754"/>
<proteinExistence type="predicted"/>
<dbReference type="SUPFAM" id="SSF100879">
    <property type="entry name" value="Lesion bypass DNA polymerase (Y-family), little finger domain"/>
    <property type="match status" value="1"/>
</dbReference>
<evidence type="ECO:0000313" key="3">
    <source>
        <dbReference type="Proteomes" id="UP000054498"/>
    </source>
</evidence>
<dbReference type="AlphaFoldDB" id="A0A0D2M3C7"/>
<sequence length="56" mass="5932">MAPEAIEGRTITLKIKATTFEVRTRAATLPHYISSAADMMPPLTKLLQVGSGVGCS</sequence>
<name>A0A0D2M3C7_9CHLO</name>
<evidence type="ECO:0000313" key="2">
    <source>
        <dbReference type="EMBL" id="KIY98079.1"/>
    </source>
</evidence>